<evidence type="ECO:0000259" key="2">
    <source>
        <dbReference type="Pfam" id="PF21906"/>
    </source>
</evidence>
<dbReference type="PANTHER" id="PTHR43736:SF4">
    <property type="entry name" value="SLR1690 PROTEIN"/>
    <property type="match status" value="1"/>
</dbReference>
<evidence type="ECO:0000259" key="1">
    <source>
        <dbReference type="Pfam" id="PF00293"/>
    </source>
</evidence>
<dbReference type="Pfam" id="PF00293">
    <property type="entry name" value="NUDIX"/>
    <property type="match status" value="1"/>
</dbReference>
<dbReference type="PANTHER" id="PTHR43736">
    <property type="entry name" value="ADP-RIBOSE PYROPHOSPHATASE"/>
    <property type="match status" value="1"/>
</dbReference>
<reference evidence="3" key="1">
    <citation type="journal article" date="2014" name="Int. J. Syst. Evol. Microbiol.">
        <title>Complete genome sequence of Corynebacterium casei LMG S-19264T (=DSM 44701T), isolated from a smear-ripened cheese.</title>
        <authorList>
            <consortium name="US DOE Joint Genome Institute (JGI-PGF)"/>
            <person name="Walter F."/>
            <person name="Albersmeier A."/>
            <person name="Kalinowski J."/>
            <person name="Ruckert C."/>
        </authorList>
    </citation>
    <scope>NUCLEOTIDE SEQUENCE</scope>
    <source>
        <strain evidence="3">CGMCC 1.15448</strain>
    </source>
</reference>
<evidence type="ECO:0000313" key="3">
    <source>
        <dbReference type="EMBL" id="GGB12274.1"/>
    </source>
</evidence>
<dbReference type="InterPro" id="IPR036390">
    <property type="entry name" value="WH_DNA-bd_sf"/>
</dbReference>
<dbReference type="Pfam" id="PF21906">
    <property type="entry name" value="WHD_NrtR"/>
    <property type="match status" value="1"/>
</dbReference>
<dbReference type="RefSeq" id="WP_229689002.1">
    <property type="nucleotide sequence ID" value="NZ_BMJC01000004.1"/>
</dbReference>
<dbReference type="SUPFAM" id="SSF55811">
    <property type="entry name" value="Nudix"/>
    <property type="match status" value="1"/>
</dbReference>
<feature type="domain" description="Nudix hydrolase" evidence="1">
    <location>
        <begin position="39"/>
        <end position="159"/>
    </location>
</feature>
<dbReference type="Gene3D" id="3.90.79.10">
    <property type="entry name" value="Nucleoside Triphosphate Pyrophosphohydrolase"/>
    <property type="match status" value="1"/>
</dbReference>
<gene>
    <name evidence="3" type="ORF">GCM10011511_39880</name>
</gene>
<dbReference type="InterPro" id="IPR054105">
    <property type="entry name" value="WHD_NrtR"/>
</dbReference>
<evidence type="ECO:0000313" key="4">
    <source>
        <dbReference type="Proteomes" id="UP000607559"/>
    </source>
</evidence>
<dbReference type="SUPFAM" id="SSF46785">
    <property type="entry name" value="Winged helix' DNA-binding domain"/>
    <property type="match status" value="1"/>
</dbReference>
<dbReference type="CDD" id="cd18873">
    <property type="entry name" value="NUDIX_NadM_like"/>
    <property type="match status" value="1"/>
</dbReference>
<accession>A0A8J2UG10</accession>
<sequence>MNPEIIPNDGPSSTDTAAAGQKNIKMILKQLESDGIIGISVDCVIFGFDDNELKVLLIKSDFEKYENKWSLLGDLVNNHEDLDEAAYRILRERTGMDDVYLEQVKAFGEVNRHPAARVVTIAYCSLINIEHHQLKILDNELHWHRVTTLSDMAFDHRALLDACYAWLQKRIQEHPLGFSLLPKKFSLRELQNLYEAILDVKLDRRNFRKKFFSMGLLEDTGELETDVPHRPGKLYRFNYEKYQKKERKKWFGIDF</sequence>
<dbReference type="InterPro" id="IPR000086">
    <property type="entry name" value="NUDIX_hydrolase_dom"/>
</dbReference>
<comment type="caution">
    <text evidence="3">The sequence shown here is derived from an EMBL/GenBank/DDBJ whole genome shotgun (WGS) entry which is preliminary data.</text>
</comment>
<dbReference type="InterPro" id="IPR036388">
    <property type="entry name" value="WH-like_DNA-bd_sf"/>
</dbReference>
<proteinExistence type="predicted"/>
<keyword evidence="4" id="KW-1185">Reference proteome</keyword>
<dbReference type="AlphaFoldDB" id="A0A8J2UG10"/>
<dbReference type="InterPro" id="IPR015797">
    <property type="entry name" value="NUDIX_hydrolase-like_dom_sf"/>
</dbReference>
<reference evidence="3" key="2">
    <citation type="submission" date="2020-09" db="EMBL/GenBank/DDBJ databases">
        <authorList>
            <person name="Sun Q."/>
            <person name="Zhou Y."/>
        </authorList>
    </citation>
    <scope>NUCLEOTIDE SEQUENCE</scope>
    <source>
        <strain evidence="3">CGMCC 1.15448</strain>
    </source>
</reference>
<feature type="domain" description="NrtR DNA-binding winged helix" evidence="2">
    <location>
        <begin position="177"/>
        <end position="237"/>
    </location>
</feature>
<dbReference type="EMBL" id="BMJC01000004">
    <property type="protein sequence ID" value="GGB12274.1"/>
    <property type="molecule type" value="Genomic_DNA"/>
</dbReference>
<organism evidence="3 4">
    <name type="scientific">Puia dinghuensis</name>
    <dbReference type="NCBI Taxonomy" id="1792502"/>
    <lineage>
        <taxon>Bacteria</taxon>
        <taxon>Pseudomonadati</taxon>
        <taxon>Bacteroidota</taxon>
        <taxon>Chitinophagia</taxon>
        <taxon>Chitinophagales</taxon>
        <taxon>Chitinophagaceae</taxon>
        <taxon>Puia</taxon>
    </lineage>
</organism>
<name>A0A8J2UG10_9BACT</name>
<dbReference type="Proteomes" id="UP000607559">
    <property type="component" value="Unassembled WGS sequence"/>
</dbReference>
<dbReference type="Gene3D" id="1.10.10.10">
    <property type="entry name" value="Winged helix-like DNA-binding domain superfamily/Winged helix DNA-binding domain"/>
    <property type="match status" value="1"/>
</dbReference>
<protein>
    <submittedName>
        <fullName evidence="3">DNA mismatch repair protein MutT</fullName>
    </submittedName>
</protein>